<sequence>MACSPLKWRPAVLYGGTGGSEVIPLTLCAFAGGCRQQPGNSSLVIVGHYGVQWPMVIYASGDGQHPSKEGYMACHHQGGADPGGLRQVEHPLSETMGGPETLGTEDGEGPAGDGLPTRNGCPSNPTPLMVCILAVAYPELDGHLGASQQPQGGEYSAIITTYAWWGGIRVGDVCLWVTLGQA</sequence>
<protein>
    <submittedName>
        <fullName evidence="2">Uncharacterized protein</fullName>
    </submittedName>
</protein>
<comment type="caution">
    <text evidence="2">The sequence shown here is derived from an EMBL/GenBank/DDBJ whole genome shotgun (WGS) entry which is preliminary data.</text>
</comment>
<gene>
    <name evidence="2" type="ORF">NDU88_007625</name>
</gene>
<dbReference type="PROSITE" id="PS51257">
    <property type="entry name" value="PROKAR_LIPOPROTEIN"/>
    <property type="match status" value="1"/>
</dbReference>
<proteinExistence type="predicted"/>
<evidence type="ECO:0000256" key="1">
    <source>
        <dbReference type="SAM" id="MobiDB-lite"/>
    </source>
</evidence>
<name>A0AAV7NBY5_PLEWA</name>
<organism evidence="2 3">
    <name type="scientific">Pleurodeles waltl</name>
    <name type="common">Iberian ribbed newt</name>
    <dbReference type="NCBI Taxonomy" id="8319"/>
    <lineage>
        <taxon>Eukaryota</taxon>
        <taxon>Metazoa</taxon>
        <taxon>Chordata</taxon>
        <taxon>Craniata</taxon>
        <taxon>Vertebrata</taxon>
        <taxon>Euteleostomi</taxon>
        <taxon>Amphibia</taxon>
        <taxon>Batrachia</taxon>
        <taxon>Caudata</taxon>
        <taxon>Salamandroidea</taxon>
        <taxon>Salamandridae</taxon>
        <taxon>Pleurodelinae</taxon>
        <taxon>Pleurodeles</taxon>
    </lineage>
</organism>
<accession>A0AAV7NBY5</accession>
<dbReference type="AlphaFoldDB" id="A0AAV7NBY5"/>
<evidence type="ECO:0000313" key="2">
    <source>
        <dbReference type="EMBL" id="KAJ1110270.1"/>
    </source>
</evidence>
<keyword evidence="3" id="KW-1185">Reference proteome</keyword>
<dbReference type="EMBL" id="JANPWB010000013">
    <property type="protein sequence ID" value="KAJ1110270.1"/>
    <property type="molecule type" value="Genomic_DNA"/>
</dbReference>
<reference evidence="2" key="1">
    <citation type="journal article" date="2022" name="bioRxiv">
        <title>Sequencing and chromosome-scale assembly of the giantPleurodeles waltlgenome.</title>
        <authorList>
            <person name="Brown T."/>
            <person name="Elewa A."/>
            <person name="Iarovenko S."/>
            <person name="Subramanian E."/>
            <person name="Araus A.J."/>
            <person name="Petzold A."/>
            <person name="Susuki M."/>
            <person name="Suzuki K.-i.T."/>
            <person name="Hayashi T."/>
            <person name="Toyoda A."/>
            <person name="Oliveira C."/>
            <person name="Osipova E."/>
            <person name="Leigh N.D."/>
            <person name="Simon A."/>
            <person name="Yun M.H."/>
        </authorList>
    </citation>
    <scope>NUCLEOTIDE SEQUENCE</scope>
    <source>
        <strain evidence="2">20211129_DDA</strain>
        <tissue evidence="2">Liver</tissue>
    </source>
</reference>
<evidence type="ECO:0000313" key="3">
    <source>
        <dbReference type="Proteomes" id="UP001066276"/>
    </source>
</evidence>
<dbReference type="Proteomes" id="UP001066276">
    <property type="component" value="Chromosome 9"/>
</dbReference>
<feature type="region of interest" description="Disordered" evidence="1">
    <location>
        <begin position="93"/>
        <end position="113"/>
    </location>
</feature>